<evidence type="ECO:0000313" key="4">
    <source>
        <dbReference type="EMBL" id="SDU09856.1"/>
    </source>
</evidence>
<evidence type="ECO:0000259" key="2">
    <source>
        <dbReference type="Pfam" id="PF06742"/>
    </source>
</evidence>
<gene>
    <name evidence="4" type="ORF">SAMN05216296_1757</name>
</gene>
<feature type="domain" description="DUF1214" evidence="2">
    <location>
        <begin position="367"/>
        <end position="473"/>
    </location>
</feature>
<dbReference type="Pfam" id="PF06863">
    <property type="entry name" value="DUF1254"/>
    <property type="match status" value="1"/>
</dbReference>
<feature type="chain" id="PRO_5009274171" evidence="1">
    <location>
        <begin position="28"/>
        <end position="490"/>
    </location>
</feature>
<name>A0A1H2FRB5_9PSED</name>
<evidence type="ECO:0000313" key="5">
    <source>
        <dbReference type="Proteomes" id="UP000243232"/>
    </source>
</evidence>
<dbReference type="Gene3D" id="2.60.120.600">
    <property type="entry name" value="Domain of unknown function DUF1214, C-terminal domain"/>
    <property type="match status" value="1"/>
</dbReference>
<dbReference type="InterPro" id="IPR037049">
    <property type="entry name" value="DUF1214_C_sf"/>
</dbReference>
<dbReference type="RefSeq" id="WP_090194245.1">
    <property type="nucleotide sequence ID" value="NZ_LT629785.1"/>
</dbReference>
<dbReference type="AlphaFoldDB" id="A0A1H2FRB5"/>
<feature type="signal peptide" evidence="1">
    <location>
        <begin position="1"/>
        <end position="27"/>
    </location>
</feature>
<evidence type="ECO:0000259" key="3">
    <source>
        <dbReference type="Pfam" id="PF06863"/>
    </source>
</evidence>
<evidence type="ECO:0000256" key="1">
    <source>
        <dbReference type="SAM" id="SignalP"/>
    </source>
</evidence>
<dbReference type="Pfam" id="PF06742">
    <property type="entry name" value="DUF1214"/>
    <property type="match status" value="1"/>
</dbReference>
<protein>
    <submittedName>
        <fullName evidence="4">Uncharacterized conserved protein</fullName>
    </submittedName>
</protein>
<feature type="domain" description="DUF1254" evidence="3">
    <location>
        <begin position="100"/>
        <end position="214"/>
    </location>
</feature>
<dbReference type="PANTHER" id="PTHR36509">
    <property type="entry name" value="BLL3101 PROTEIN"/>
    <property type="match status" value="1"/>
</dbReference>
<proteinExistence type="predicted"/>
<sequence length="490" mass="54158">MRPVRFHRLLVASLACAALLGGTQSYAQVTEPLGGQPAPGSRPSVSNLDAQVAYQRAFEAVIWATPAVAIYRLRMGAFEHLGISDNGILAYSNTCKPNCEFLTANANTPYVGAYTDLRKGPVVLEVPAKTDKGVLYGQIVDAWQASVADVGPLGADKGAGGKYLLVPPGYKEAIPDGYLVVHSPGYRIAFAFRSVKLAGASNADAFDYAQKLRMYYLSEAANPPPQKFVDPSDMRYPSLPFYDARYFQDIYDIVSVEPVQARDKVMMGMLASIGIEPGKPYAPTPAVKAAMDKAVVDAYFYMQQQTYARAQSKPFWPNRHWSSLIIPGPDHGFSFVTDTTLLLDERGVQFFLGTYYPKIYDQQHAANIYLAPFADKDGAPLEAGKNYRMHVPADMPVAQFWSLTIYDQATWAFIYSPEMRPSISSFETAKLKMNKDGSVDLYFGPKAPAGLESNWLPTQGKRPYPTMRYYAAKPTLWDKSFVMPDVELLP</sequence>
<dbReference type="EMBL" id="LT629785">
    <property type="protein sequence ID" value="SDU09856.1"/>
    <property type="molecule type" value="Genomic_DNA"/>
</dbReference>
<dbReference type="Gene3D" id="2.60.40.1610">
    <property type="entry name" value="Domain of unknown function DUF1254"/>
    <property type="match status" value="1"/>
</dbReference>
<dbReference type="InterPro" id="IPR010621">
    <property type="entry name" value="DUF1214"/>
</dbReference>
<dbReference type="PANTHER" id="PTHR36509:SF3">
    <property type="entry name" value="SIGNAL PEPTIDE PROTEIN"/>
    <property type="match status" value="1"/>
</dbReference>
<dbReference type="SUPFAM" id="SSF160935">
    <property type="entry name" value="VPA0735-like"/>
    <property type="match status" value="1"/>
</dbReference>
<dbReference type="InterPro" id="IPR010679">
    <property type="entry name" value="DUF1254"/>
</dbReference>
<dbReference type="InterPro" id="IPR037050">
    <property type="entry name" value="DUF1254_sf"/>
</dbReference>
<keyword evidence="1" id="KW-0732">Signal</keyword>
<dbReference type="OrthoDB" id="272779at2"/>
<keyword evidence="5" id="KW-1185">Reference proteome</keyword>
<organism evidence="4 5">
    <name type="scientific">Pseudomonas pohangensis</name>
    <dbReference type="NCBI Taxonomy" id="364197"/>
    <lineage>
        <taxon>Bacteria</taxon>
        <taxon>Pseudomonadati</taxon>
        <taxon>Pseudomonadota</taxon>
        <taxon>Gammaproteobacteria</taxon>
        <taxon>Pseudomonadales</taxon>
        <taxon>Pseudomonadaceae</taxon>
        <taxon>Pseudomonas</taxon>
    </lineage>
</organism>
<dbReference type="STRING" id="364197.SAMN05216296_1757"/>
<dbReference type="Proteomes" id="UP000243232">
    <property type="component" value="Chromosome I"/>
</dbReference>
<reference evidence="5" key="1">
    <citation type="submission" date="2016-10" db="EMBL/GenBank/DDBJ databases">
        <authorList>
            <person name="Varghese N."/>
            <person name="Submissions S."/>
        </authorList>
    </citation>
    <scope>NUCLEOTIDE SEQUENCE [LARGE SCALE GENOMIC DNA]</scope>
    <source>
        <strain evidence="5">DSM 17875</strain>
    </source>
</reference>
<dbReference type="Gene3D" id="1.10.3360.10">
    <property type="entry name" value="VPA0735-like domain"/>
    <property type="match status" value="1"/>
</dbReference>
<accession>A0A1H2FRB5</accession>